<evidence type="ECO:0008006" key="4">
    <source>
        <dbReference type="Google" id="ProtNLM"/>
    </source>
</evidence>
<evidence type="ECO:0000313" key="3">
    <source>
        <dbReference type="Proteomes" id="UP000655225"/>
    </source>
</evidence>
<proteinExistence type="predicted"/>
<keyword evidence="1" id="KW-0812">Transmembrane</keyword>
<dbReference type="EMBL" id="JABCRI010000012">
    <property type="protein sequence ID" value="KAF8396007.1"/>
    <property type="molecule type" value="Genomic_DNA"/>
</dbReference>
<feature type="transmembrane region" description="Helical" evidence="1">
    <location>
        <begin position="283"/>
        <end position="300"/>
    </location>
</feature>
<dbReference type="InterPro" id="IPR036249">
    <property type="entry name" value="Thioredoxin-like_sf"/>
</dbReference>
<sequence length="387" mass="43232">MVATDYCRWRYRMGGSCAGRVAFFVLGHRWQGSFSKTRGGRRLDGVFVLDREVGRLPSLIGDGSGLPVIASEILQAGGSFLDIKLSFGEQAAKTIIGPNDGGIVLGAKENKLLSSFDAGELDEGRRAQWRFLNIIFVSLKVNGEYLDRALSSSQRNSYTAVLFYASWCPFSRGARSKFDVLNSMFPQIRHLAIEQSSALPSVFSRHGIHSLPSIIMVNQTSRVLYFGPKDLCSFIHFYKRITGLEPVQYFAEDQTSSLESSEKPLLQPWNGSSLKEMFTREPYLVLSVLFLCFRAFLYLFPQMLSRLRAFWVSYVPHLNMGIFGETSLLLGRVLHVIDVKRVCHKLRLCKSRNFEKGAKNARVWASSLASVSLGEAYSSRPSSSGGS</sequence>
<dbReference type="OrthoDB" id="1899781at2759"/>
<organism evidence="2 3">
    <name type="scientific">Tetracentron sinense</name>
    <name type="common">Spur-leaf</name>
    <dbReference type="NCBI Taxonomy" id="13715"/>
    <lineage>
        <taxon>Eukaryota</taxon>
        <taxon>Viridiplantae</taxon>
        <taxon>Streptophyta</taxon>
        <taxon>Embryophyta</taxon>
        <taxon>Tracheophyta</taxon>
        <taxon>Spermatophyta</taxon>
        <taxon>Magnoliopsida</taxon>
        <taxon>Trochodendrales</taxon>
        <taxon>Trochodendraceae</taxon>
        <taxon>Tetracentron</taxon>
    </lineage>
</organism>
<evidence type="ECO:0000313" key="2">
    <source>
        <dbReference type="EMBL" id="KAF8396007.1"/>
    </source>
</evidence>
<evidence type="ECO:0000256" key="1">
    <source>
        <dbReference type="SAM" id="Phobius"/>
    </source>
</evidence>
<dbReference type="Proteomes" id="UP000655225">
    <property type="component" value="Unassembled WGS sequence"/>
</dbReference>
<gene>
    <name evidence="2" type="ORF">HHK36_017618</name>
</gene>
<dbReference type="InterPro" id="IPR044794">
    <property type="entry name" value="APRL5/7"/>
</dbReference>
<dbReference type="Gene3D" id="3.40.30.10">
    <property type="entry name" value="Glutaredoxin"/>
    <property type="match status" value="1"/>
</dbReference>
<keyword evidence="1" id="KW-1133">Transmembrane helix</keyword>
<comment type="caution">
    <text evidence="2">The sequence shown here is derived from an EMBL/GenBank/DDBJ whole genome shotgun (WGS) entry which is preliminary data.</text>
</comment>
<name>A0A834Z351_TETSI</name>
<protein>
    <recommendedName>
        <fullName evidence="4">Thioredoxin domain-containing protein</fullName>
    </recommendedName>
</protein>
<reference evidence="2 3" key="1">
    <citation type="submission" date="2020-04" db="EMBL/GenBank/DDBJ databases">
        <title>Plant Genome Project.</title>
        <authorList>
            <person name="Zhang R.-G."/>
        </authorList>
    </citation>
    <scope>NUCLEOTIDE SEQUENCE [LARGE SCALE GENOMIC DNA]</scope>
    <source>
        <strain evidence="2">YNK0</strain>
        <tissue evidence="2">Leaf</tissue>
    </source>
</reference>
<dbReference type="AlphaFoldDB" id="A0A834Z351"/>
<dbReference type="OMA" id="MSEIFIR"/>
<keyword evidence="3" id="KW-1185">Reference proteome</keyword>
<dbReference type="PANTHER" id="PTHR47126:SF3">
    <property type="entry name" value="5'-ADENYLYLSULFATE REDUCTASE-LIKE 5"/>
    <property type="match status" value="1"/>
</dbReference>
<dbReference type="PANTHER" id="PTHR47126">
    <property type="entry name" value="5'-ADENYLYLSULFATE REDUCTASE-LIKE 7"/>
    <property type="match status" value="1"/>
</dbReference>
<keyword evidence="1" id="KW-0472">Membrane</keyword>
<accession>A0A834Z351</accession>
<dbReference type="SUPFAM" id="SSF52833">
    <property type="entry name" value="Thioredoxin-like"/>
    <property type="match status" value="1"/>
</dbReference>